<reference evidence="1 2" key="1">
    <citation type="submission" date="2018-11" db="EMBL/GenBank/DDBJ databases">
        <title>Draft genome sequence of Ferruginibacter sp. BO-59.</title>
        <authorList>
            <person name="Im W.T."/>
        </authorList>
    </citation>
    <scope>NUCLEOTIDE SEQUENCE [LARGE SCALE GENOMIC DNA]</scope>
    <source>
        <strain evidence="1 2">BO-59</strain>
    </source>
</reference>
<sequence>MALFQHSILKKYVGQLDKVSLEAAWQRFHHHFHNAIIQQNILHAKEEEYQEGFVRDLLVSVLGYTLKPQPDYNFVLEQKSSR</sequence>
<gene>
    <name evidence="1" type="ORF">EFY79_17360</name>
</gene>
<dbReference type="AlphaFoldDB" id="A0A3M9N9Y9"/>
<accession>A0A3M9N9Y9</accession>
<dbReference type="OrthoDB" id="32195at2"/>
<comment type="caution">
    <text evidence="1">The sequence shown here is derived from an EMBL/GenBank/DDBJ whole genome shotgun (WGS) entry which is preliminary data.</text>
</comment>
<name>A0A3M9N9Y9_9BACT</name>
<dbReference type="EMBL" id="RJJR01000015">
    <property type="protein sequence ID" value="RNI34073.1"/>
    <property type="molecule type" value="Genomic_DNA"/>
</dbReference>
<dbReference type="Proteomes" id="UP000267223">
    <property type="component" value="Unassembled WGS sequence"/>
</dbReference>
<evidence type="ECO:0000313" key="2">
    <source>
        <dbReference type="Proteomes" id="UP000267223"/>
    </source>
</evidence>
<keyword evidence="2" id="KW-1185">Reference proteome</keyword>
<organism evidence="1 2">
    <name type="scientific">Hanamia caeni</name>
    <dbReference type="NCBI Taxonomy" id="2294116"/>
    <lineage>
        <taxon>Bacteria</taxon>
        <taxon>Pseudomonadati</taxon>
        <taxon>Bacteroidota</taxon>
        <taxon>Chitinophagia</taxon>
        <taxon>Chitinophagales</taxon>
        <taxon>Chitinophagaceae</taxon>
        <taxon>Hanamia</taxon>
    </lineage>
</organism>
<dbReference type="RefSeq" id="WP_123122012.1">
    <property type="nucleotide sequence ID" value="NZ_RJJR01000015.1"/>
</dbReference>
<evidence type="ECO:0000313" key="1">
    <source>
        <dbReference type="EMBL" id="RNI34073.1"/>
    </source>
</evidence>
<protein>
    <submittedName>
        <fullName evidence="1">Uncharacterized protein</fullName>
    </submittedName>
</protein>
<proteinExistence type="predicted"/>